<feature type="region of interest" description="Disordered" evidence="1">
    <location>
        <begin position="129"/>
        <end position="179"/>
    </location>
</feature>
<name>A0A9P6NCE6_9BASI</name>
<reference evidence="2" key="1">
    <citation type="submission" date="2013-11" db="EMBL/GenBank/DDBJ databases">
        <title>Genome sequence of the fusiform rust pathogen reveals effectors for host alternation and coevolution with pine.</title>
        <authorList>
            <consortium name="DOE Joint Genome Institute"/>
            <person name="Smith K."/>
            <person name="Pendleton A."/>
            <person name="Kubisiak T."/>
            <person name="Anderson C."/>
            <person name="Salamov A."/>
            <person name="Aerts A."/>
            <person name="Riley R."/>
            <person name="Clum A."/>
            <person name="Lindquist E."/>
            <person name="Ence D."/>
            <person name="Campbell M."/>
            <person name="Kronenberg Z."/>
            <person name="Feau N."/>
            <person name="Dhillon B."/>
            <person name="Hamelin R."/>
            <person name="Burleigh J."/>
            <person name="Smith J."/>
            <person name="Yandell M."/>
            <person name="Nelson C."/>
            <person name="Grigoriev I."/>
            <person name="Davis J."/>
        </authorList>
    </citation>
    <scope>NUCLEOTIDE SEQUENCE</scope>
    <source>
        <strain evidence="2">G11</strain>
    </source>
</reference>
<proteinExistence type="predicted"/>
<dbReference type="EMBL" id="MU167322">
    <property type="protein sequence ID" value="KAG0143338.1"/>
    <property type="molecule type" value="Genomic_DNA"/>
</dbReference>
<evidence type="ECO:0000313" key="2">
    <source>
        <dbReference type="EMBL" id="KAG0143338.1"/>
    </source>
</evidence>
<organism evidence="2 3">
    <name type="scientific">Cronartium quercuum f. sp. fusiforme G11</name>
    <dbReference type="NCBI Taxonomy" id="708437"/>
    <lineage>
        <taxon>Eukaryota</taxon>
        <taxon>Fungi</taxon>
        <taxon>Dikarya</taxon>
        <taxon>Basidiomycota</taxon>
        <taxon>Pucciniomycotina</taxon>
        <taxon>Pucciniomycetes</taxon>
        <taxon>Pucciniales</taxon>
        <taxon>Coleosporiaceae</taxon>
        <taxon>Cronartium</taxon>
    </lineage>
</organism>
<gene>
    <name evidence="2" type="ORF">CROQUDRAFT_135051</name>
</gene>
<feature type="compositionally biased region" description="Low complexity" evidence="1">
    <location>
        <begin position="39"/>
        <end position="50"/>
    </location>
</feature>
<comment type="caution">
    <text evidence="2">The sequence shown here is derived from an EMBL/GenBank/DDBJ whole genome shotgun (WGS) entry which is preliminary data.</text>
</comment>
<dbReference type="AlphaFoldDB" id="A0A9P6NCE6"/>
<feature type="region of interest" description="Disordered" evidence="1">
    <location>
        <begin position="74"/>
        <end position="105"/>
    </location>
</feature>
<protein>
    <submittedName>
        <fullName evidence="2">Uncharacterized protein</fullName>
    </submittedName>
</protein>
<dbReference type="Proteomes" id="UP000886653">
    <property type="component" value="Unassembled WGS sequence"/>
</dbReference>
<feature type="compositionally biased region" description="Basic and acidic residues" evidence="1">
    <location>
        <begin position="168"/>
        <end position="178"/>
    </location>
</feature>
<evidence type="ECO:0000313" key="3">
    <source>
        <dbReference type="Proteomes" id="UP000886653"/>
    </source>
</evidence>
<accession>A0A9P6NCE6</accession>
<evidence type="ECO:0000256" key="1">
    <source>
        <dbReference type="SAM" id="MobiDB-lite"/>
    </source>
</evidence>
<sequence>MYCFTLTAPLSKLQASTKDPSISCAATETLASHPAGVASPSSSVNQSGSSDGRLSSPDVVAKFISSFATQEAGRAAGNTVHEFRPVTRRPGQQNPDLGDRSVADSDAPFIADSDQEENVDDGFWSTEHNENTVYEDDPPDGLETNEGQPFLSVRQREPLPSDLGGKVSPEKSAEKENPKPVFQTIKSLFEGAYNQLLEYARLIRDKIRFWLKSPHIPLFSEADVLKARFKPLFEKMDELLANEKTITAYIEHLAREMSGKENKDPHRFYTSEHKEWAKKVEQESQKDSAQHLKETLVDFYRRILNAKKAGIVANFDFSQAWLKAHEDSFETLFRRTDDRVRLEDYAKRARKTREKMEPLRLKFQPLCLYLELFGPANIGAPKRGVALELSRPGMISGPEKGSNEVKKIDPNWTAKTAIEMKTLEWQLPKEKVVAIFKQHWPAYDAFEILYEVQSAESHAARTGRTLSYCYKDKRLGALRDLGRVYGKLMKVFKTQEELKKDFASIHKIINSGTLADEKESPLEWTLFPLMEPVGPGRTLMKLKNYHQLANTLGFEECSEFAHKYDELVKSITEPFADHYENAQQLRALRLEFESIFNEKGQRRIWKTLYEVEAPGKPNSRIHKRK</sequence>
<feature type="region of interest" description="Disordered" evidence="1">
    <location>
        <begin position="32"/>
        <end position="55"/>
    </location>
</feature>
<keyword evidence="3" id="KW-1185">Reference proteome</keyword>